<dbReference type="Proteomes" id="UP000053097">
    <property type="component" value="Unassembled WGS sequence"/>
</dbReference>
<reference evidence="1 2" key="1">
    <citation type="journal article" date="2014" name="Curr. Biol.">
        <title>The genome of the clonal raider ant Cerapachys biroi.</title>
        <authorList>
            <person name="Oxley P.R."/>
            <person name="Ji L."/>
            <person name="Fetter-Pruneda I."/>
            <person name="McKenzie S.K."/>
            <person name="Li C."/>
            <person name="Hu H."/>
            <person name="Zhang G."/>
            <person name="Kronauer D.J."/>
        </authorList>
    </citation>
    <scope>NUCLEOTIDE SEQUENCE [LARGE SCALE GENOMIC DNA]</scope>
</reference>
<evidence type="ECO:0000313" key="1">
    <source>
        <dbReference type="EMBL" id="EZA47720.1"/>
    </source>
</evidence>
<sequence>MLAIKYAPAWIFSRLDCGKGNALVGRSPPMVDPTWLVHAPIVTPQKPTWRGWQTIP</sequence>
<dbReference type="EMBL" id="KK107796">
    <property type="protein sequence ID" value="EZA47720.1"/>
    <property type="molecule type" value="Genomic_DNA"/>
</dbReference>
<evidence type="ECO:0000313" key="2">
    <source>
        <dbReference type="Proteomes" id="UP000053097"/>
    </source>
</evidence>
<dbReference type="AlphaFoldDB" id="A0A026VVN9"/>
<name>A0A026VVN9_OOCBI</name>
<organism evidence="1 2">
    <name type="scientific">Ooceraea biroi</name>
    <name type="common">Clonal raider ant</name>
    <name type="synonym">Cerapachys biroi</name>
    <dbReference type="NCBI Taxonomy" id="2015173"/>
    <lineage>
        <taxon>Eukaryota</taxon>
        <taxon>Metazoa</taxon>
        <taxon>Ecdysozoa</taxon>
        <taxon>Arthropoda</taxon>
        <taxon>Hexapoda</taxon>
        <taxon>Insecta</taxon>
        <taxon>Pterygota</taxon>
        <taxon>Neoptera</taxon>
        <taxon>Endopterygota</taxon>
        <taxon>Hymenoptera</taxon>
        <taxon>Apocrita</taxon>
        <taxon>Aculeata</taxon>
        <taxon>Formicoidea</taxon>
        <taxon>Formicidae</taxon>
        <taxon>Dorylinae</taxon>
        <taxon>Ooceraea</taxon>
    </lineage>
</organism>
<gene>
    <name evidence="1" type="ORF">X777_15468</name>
</gene>
<protein>
    <submittedName>
        <fullName evidence="1">Uncharacterized protein</fullName>
    </submittedName>
</protein>
<accession>A0A026VVN9</accession>
<proteinExistence type="predicted"/>
<keyword evidence="2" id="KW-1185">Reference proteome</keyword>